<keyword evidence="8 10" id="KW-0472">Membrane</keyword>
<evidence type="ECO:0000313" key="14">
    <source>
        <dbReference type="EMBL" id="ANY66994.1"/>
    </source>
</evidence>
<evidence type="ECO:0000259" key="12">
    <source>
        <dbReference type="Pfam" id="PF02687"/>
    </source>
</evidence>
<evidence type="ECO:0000256" key="3">
    <source>
        <dbReference type="ARBA" id="ARBA00021907"/>
    </source>
</evidence>
<keyword evidence="6 11" id="KW-0812">Transmembrane</keyword>
<evidence type="ECO:0000256" key="4">
    <source>
        <dbReference type="ARBA" id="ARBA00022475"/>
    </source>
</evidence>
<sequence length="303" mass="33331">MKFRTLLRHLREGCKNIIRNGWMSFASISSIFISLFLLGAFMLLALNVNNFASSVESKVEIRVFLQLDIDKAKMDEVENKIRLIPEVKKVTLVTKEQGLEELRKNLSDEGLLDGYDDASNPLPDSFTVEVFNPQSVSNAAAQIETLNTGDETAPITSVKYGEGKIETLFKITNAVRTIGLVIVLALTVTAMFLISNTIKVTIVARRREIGIMKLVGATNAFIRWPFFIEGALIGMIASILTTVVLLISYAQFVTLTQEGLGLMMLSLVSVQEVGLQISGVLIGLGTLIGIWGSTISIRKYLKV</sequence>
<dbReference type="GO" id="GO:0051301">
    <property type="term" value="P:cell division"/>
    <property type="evidence" value="ECO:0007669"/>
    <property type="project" value="UniProtKB-KW"/>
</dbReference>
<feature type="transmembrane region" description="Helical" evidence="11">
    <location>
        <begin position="21"/>
        <end position="46"/>
    </location>
</feature>
<evidence type="ECO:0000256" key="7">
    <source>
        <dbReference type="ARBA" id="ARBA00022989"/>
    </source>
</evidence>
<accession>A0A1B2DGZ3</accession>
<proteinExistence type="inferred from homology"/>
<organism evidence="14">
    <name type="scientific">Paenibacillus sp. BIHB 4019</name>
    <dbReference type="NCBI Taxonomy" id="1870819"/>
    <lineage>
        <taxon>Bacteria</taxon>
        <taxon>Bacillati</taxon>
        <taxon>Bacillota</taxon>
        <taxon>Bacilli</taxon>
        <taxon>Bacillales</taxon>
        <taxon>Paenibacillaceae</taxon>
        <taxon>Paenibacillus</taxon>
    </lineage>
</organism>
<feature type="transmembrane region" description="Helical" evidence="11">
    <location>
        <begin position="178"/>
        <end position="203"/>
    </location>
</feature>
<dbReference type="NCBIfam" id="NF038347">
    <property type="entry name" value="FtsX_Gpos"/>
    <property type="match status" value="1"/>
</dbReference>
<dbReference type="InterPro" id="IPR040690">
    <property type="entry name" value="FtsX_ECD"/>
</dbReference>
<comment type="subcellular location">
    <subcellularLocation>
        <location evidence="1">Cell membrane</location>
        <topology evidence="1">Multi-pass membrane protein</topology>
    </subcellularLocation>
</comment>
<feature type="transmembrane region" description="Helical" evidence="11">
    <location>
        <begin position="273"/>
        <end position="292"/>
    </location>
</feature>
<evidence type="ECO:0000256" key="1">
    <source>
        <dbReference type="ARBA" id="ARBA00004651"/>
    </source>
</evidence>
<evidence type="ECO:0000256" key="2">
    <source>
        <dbReference type="ARBA" id="ARBA00007379"/>
    </source>
</evidence>
<keyword evidence="9 10" id="KW-0131">Cell cycle</keyword>
<feature type="transmembrane region" description="Helical" evidence="11">
    <location>
        <begin position="224"/>
        <end position="253"/>
    </location>
</feature>
<reference evidence="14" key="1">
    <citation type="submission" date="2016-08" db="EMBL/GenBank/DDBJ databases">
        <title>Complete Genome Seqeunce of Paenibacillus sp. BIHB 4019 from tea rhizoplane.</title>
        <authorList>
            <person name="Thakur R."/>
            <person name="Swarnkar M.K."/>
            <person name="Gulati A."/>
        </authorList>
    </citation>
    <scope>NUCLEOTIDE SEQUENCE [LARGE SCALE GENOMIC DNA]</scope>
    <source>
        <strain evidence="14">BIHB4019</strain>
    </source>
</reference>
<dbReference type="InterPro" id="IPR058204">
    <property type="entry name" value="FtsX_firmicutes-type"/>
</dbReference>
<dbReference type="Pfam" id="PF18075">
    <property type="entry name" value="FtsX_ECD"/>
    <property type="match status" value="1"/>
</dbReference>
<evidence type="ECO:0000256" key="9">
    <source>
        <dbReference type="ARBA" id="ARBA00023306"/>
    </source>
</evidence>
<dbReference type="InterPro" id="IPR004513">
    <property type="entry name" value="FtsX"/>
</dbReference>
<feature type="domain" description="ABC3 transporter permease C-terminal" evidence="12">
    <location>
        <begin position="181"/>
        <end position="300"/>
    </location>
</feature>
<keyword evidence="5 10" id="KW-0132">Cell division</keyword>
<dbReference type="PANTHER" id="PTHR47755">
    <property type="entry name" value="CELL DIVISION PROTEIN FTSX"/>
    <property type="match status" value="1"/>
</dbReference>
<keyword evidence="4 10" id="KW-1003">Cell membrane</keyword>
<dbReference type="GO" id="GO:0005886">
    <property type="term" value="C:plasma membrane"/>
    <property type="evidence" value="ECO:0007669"/>
    <property type="project" value="UniProtKB-SubCell"/>
</dbReference>
<evidence type="ECO:0000256" key="6">
    <source>
        <dbReference type="ARBA" id="ARBA00022692"/>
    </source>
</evidence>
<dbReference type="Pfam" id="PF02687">
    <property type="entry name" value="FtsX"/>
    <property type="match status" value="1"/>
</dbReference>
<evidence type="ECO:0000256" key="8">
    <source>
        <dbReference type="ARBA" id="ARBA00023136"/>
    </source>
</evidence>
<dbReference type="PANTHER" id="PTHR47755:SF1">
    <property type="entry name" value="CELL DIVISION PROTEIN FTSX"/>
    <property type="match status" value="1"/>
</dbReference>
<feature type="domain" description="FtsX extracellular" evidence="13">
    <location>
        <begin position="59"/>
        <end position="146"/>
    </location>
</feature>
<evidence type="ECO:0000256" key="5">
    <source>
        <dbReference type="ARBA" id="ARBA00022618"/>
    </source>
</evidence>
<dbReference type="Gene3D" id="3.30.70.3040">
    <property type="match status" value="1"/>
</dbReference>
<keyword evidence="7 11" id="KW-1133">Transmembrane helix</keyword>
<comment type="function">
    <text evidence="10">Part of the ABC transporter FtsEX involved in asymmetric cellular division facilitating the initiation of sporulation.</text>
</comment>
<dbReference type="InterPro" id="IPR003838">
    <property type="entry name" value="ABC3_permease_C"/>
</dbReference>
<dbReference type="RefSeq" id="WP_099518263.1">
    <property type="nucleotide sequence ID" value="NZ_CP016808.1"/>
</dbReference>
<gene>
    <name evidence="14" type="ORF">BBD42_11315</name>
</gene>
<comment type="similarity">
    <text evidence="2 10">Belongs to the ABC-4 integral membrane protein family. FtsX subfamily.</text>
</comment>
<dbReference type="PIRSF" id="PIRSF003097">
    <property type="entry name" value="FtsX"/>
    <property type="match status" value="1"/>
</dbReference>
<name>A0A1B2DGZ3_9BACL</name>
<evidence type="ECO:0000256" key="11">
    <source>
        <dbReference type="SAM" id="Phobius"/>
    </source>
</evidence>
<dbReference type="AlphaFoldDB" id="A0A1B2DGZ3"/>
<evidence type="ECO:0000259" key="13">
    <source>
        <dbReference type="Pfam" id="PF18075"/>
    </source>
</evidence>
<dbReference type="EMBL" id="CP016808">
    <property type="protein sequence ID" value="ANY66994.1"/>
    <property type="molecule type" value="Genomic_DNA"/>
</dbReference>
<protein>
    <recommendedName>
        <fullName evidence="3 10">Cell division protein FtsX</fullName>
    </recommendedName>
</protein>
<evidence type="ECO:0000256" key="10">
    <source>
        <dbReference type="PIRNR" id="PIRNR003097"/>
    </source>
</evidence>